<dbReference type="Gene3D" id="3.40.50.720">
    <property type="entry name" value="NAD(P)-binding Rossmann-like Domain"/>
    <property type="match status" value="1"/>
</dbReference>
<dbReference type="OrthoDB" id="5371740at2759"/>
<evidence type="ECO:0000256" key="1">
    <source>
        <dbReference type="ARBA" id="ARBA00006484"/>
    </source>
</evidence>
<reference evidence="4" key="1">
    <citation type="journal article" date="2020" name="Stud. Mycol.">
        <title>101 Dothideomycetes genomes: a test case for predicting lifestyles and emergence of pathogens.</title>
        <authorList>
            <person name="Haridas S."/>
            <person name="Albert R."/>
            <person name="Binder M."/>
            <person name="Bloem J."/>
            <person name="Labutti K."/>
            <person name="Salamov A."/>
            <person name="Andreopoulos B."/>
            <person name="Baker S."/>
            <person name="Barry K."/>
            <person name="Bills G."/>
            <person name="Bluhm B."/>
            <person name="Cannon C."/>
            <person name="Castanera R."/>
            <person name="Culley D."/>
            <person name="Daum C."/>
            <person name="Ezra D."/>
            <person name="Gonzalez J."/>
            <person name="Henrissat B."/>
            <person name="Kuo A."/>
            <person name="Liang C."/>
            <person name="Lipzen A."/>
            <person name="Lutzoni F."/>
            <person name="Magnuson J."/>
            <person name="Mondo S."/>
            <person name="Nolan M."/>
            <person name="Ohm R."/>
            <person name="Pangilinan J."/>
            <person name="Park H.-J."/>
            <person name="Ramirez L."/>
            <person name="Alfaro M."/>
            <person name="Sun H."/>
            <person name="Tritt A."/>
            <person name="Yoshinaga Y."/>
            <person name="Zwiers L.-H."/>
            <person name="Turgeon B."/>
            <person name="Goodwin S."/>
            <person name="Spatafora J."/>
            <person name="Crous P."/>
            <person name="Grigoriev I."/>
        </authorList>
    </citation>
    <scope>NUCLEOTIDE SEQUENCE</scope>
    <source>
        <strain evidence="4">CBS 122367</strain>
    </source>
</reference>
<dbReference type="InterPro" id="IPR002347">
    <property type="entry name" value="SDR_fam"/>
</dbReference>
<protein>
    <submittedName>
        <fullName evidence="4">NAD(P)-binding protein</fullName>
    </submittedName>
</protein>
<evidence type="ECO:0000313" key="5">
    <source>
        <dbReference type="Proteomes" id="UP000799291"/>
    </source>
</evidence>
<sequence length="293" mass="31819">MASLNKVALITGGASGMGLEVATRLSHLGTWDIHILDLHAERGQQTATSLGATFHQSNVTDETSLTIIFKTVFSKSNRLDFVFANAGIAEHANFFAEQEGEEPEPPVKGLHALVDINLKSVVTTSYLALHYMRKPPGTDKSLVMTASCGGLYPSYYSPIYTATKHAVVGFMRSIAPYYHAKAGIRVNAICPGTVRTNLLSRKEWEMFPEEYFTPVEKIGEVVLMLVDGKDNGQGVVGKEVEEGNVEALLKKGGMNGRAVEISGRKHYYRGMVPYCDGPMAAVMSSTNVESLPS</sequence>
<evidence type="ECO:0000313" key="4">
    <source>
        <dbReference type="EMBL" id="KAF2679100.1"/>
    </source>
</evidence>
<dbReference type="InterPro" id="IPR020904">
    <property type="entry name" value="Sc_DH/Rdtase_CS"/>
</dbReference>
<keyword evidence="5" id="KW-1185">Reference proteome</keyword>
<evidence type="ECO:0000256" key="3">
    <source>
        <dbReference type="ARBA" id="ARBA00023002"/>
    </source>
</evidence>
<dbReference type="AlphaFoldDB" id="A0A6G1IM86"/>
<dbReference type="SUPFAM" id="SSF51735">
    <property type="entry name" value="NAD(P)-binding Rossmann-fold domains"/>
    <property type="match status" value="1"/>
</dbReference>
<evidence type="ECO:0000256" key="2">
    <source>
        <dbReference type="ARBA" id="ARBA00022857"/>
    </source>
</evidence>
<comment type="similarity">
    <text evidence="1">Belongs to the short-chain dehydrogenases/reductases (SDR) family.</text>
</comment>
<dbReference type="GO" id="GO:0016616">
    <property type="term" value="F:oxidoreductase activity, acting on the CH-OH group of donors, NAD or NADP as acceptor"/>
    <property type="evidence" value="ECO:0007669"/>
    <property type="project" value="TreeGrafter"/>
</dbReference>
<dbReference type="PANTHER" id="PTHR44229">
    <property type="entry name" value="15-HYDROXYPROSTAGLANDIN DEHYDROGENASE [NAD(+)]"/>
    <property type="match status" value="1"/>
</dbReference>
<dbReference type="Proteomes" id="UP000799291">
    <property type="component" value="Unassembled WGS sequence"/>
</dbReference>
<proteinExistence type="inferred from homology"/>
<accession>A0A6G1IM86</accession>
<dbReference type="GO" id="GO:0005737">
    <property type="term" value="C:cytoplasm"/>
    <property type="evidence" value="ECO:0007669"/>
    <property type="project" value="TreeGrafter"/>
</dbReference>
<gene>
    <name evidence="4" type="ORF">K458DRAFT_480514</name>
</gene>
<dbReference type="Pfam" id="PF00106">
    <property type="entry name" value="adh_short"/>
    <property type="match status" value="1"/>
</dbReference>
<name>A0A6G1IM86_9PLEO</name>
<keyword evidence="3" id="KW-0560">Oxidoreductase</keyword>
<dbReference type="PROSITE" id="PS00061">
    <property type="entry name" value="ADH_SHORT"/>
    <property type="match status" value="1"/>
</dbReference>
<dbReference type="EMBL" id="MU005606">
    <property type="protein sequence ID" value="KAF2679100.1"/>
    <property type="molecule type" value="Genomic_DNA"/>
</dbReference>
<dbReference type="InterPro" id="IPR036291">
    <property type="entry name" value="NAD(P)-bd_dom_sf"/>
</dbReference>
<keyword evidence="2" id="KW-0521">NADP</keyword>
<dbReference type="PRINTS" id="PR00081">
    <property type="entry name" value="GDHRDH"/>
</dbReference>
<organism evidence="4 5">
    <name type="scientific">Lentithecium fluviatile CBS 122367</name>
    <dbReference type="NCBI Taxonomy" id="1168545"/>
    <lineage>
        <taxon>Eukaryota</taxon>
        <taxon>Fungi</taxon>
        <taxon>Dikarya</taxon>
        <taxon>Ascomycota</taxon>
        <taxon>Pezizomycotina</taxon>
        <taxon>Dothideomycetes</taxon>
        <taxon>Pleosporomycetidae</taxon>
        <taxon>Pleosporales</taxon>
        <taxon>Massarineae</taxon>
        <taxon>Lentitheciaceae</taxon>
        <taxon>Lentithecium</taxon>
    </lineage>
</organism>
<dbReference type="PANTHER" id="PTHR44229:SF4">
    <property type="entry name" value="15-HYDROXYPROSTAGLANDIN DEHYDROGENASE [NAD(+)]"/>
    <property type="match status" value="1"/>
</dbReference>